<dbReference type="Proteomes" id="UP000004968">
    <property type="component" value="Unassembled WGS sequence"/>
</dbReference>
<proteinExistence type="predicted"/>
<comment type="caution">
    <text evidence="1">The sequence shown here is derived from an EMBL/GenBank/DDBJ whole genome shotgun (WGS) entry which is preliminary data.</text>
</comment>
<dbReference type="HOGENOM" id="CLU_2479092_0_0_9"/>
<evidence type="ECO:0000313" key="1">
    <source>
        <dbReference type="EMBL" id="EFC95543.1"/>
    </source>
</evidence>
<sequence>MDKKSGLSSGIETGFVKGGVNGLCAIHAGQLIGELKKLICTISYKKSTSKCDSMTRRGQPRRFRRQRIREHAPLMASMLMKMGFLQK</sequence>
<protein>
    <submittedName>
        <fullName evidence="1">Uncharacterized protein</fullName>
    </submittedName>
</protein>
<reference evidence="1 2" key="1">
    <citation type="submission" date="2010-01" db="EMBL/GenBank/DDBJ databases">
        <authorList>
            <person name="Weinstock G."/>
            <person name="Sodergren E."/>
            <person name="Clifton S."/>
            <person name="Fulton L."/>
            <person name="Fulton B."/>
            <person name="Courtney L."/>
            <person name="Fronick C."/>
            <person name="Harrison M."/>
            <person name="Strong C."/>
            <person name="Farmer C."/>
            <person name="Delahaunty K."/>
            <person name="Markovic C."/>
            <person name="Hall O."/>
            <person name="Minx P."/>
            <person name="Tomlinson C."/>
            <person name="Mitreva M."/>
            <person name="Nelson J."/>
            <person name="Hou S."/>
            <person name="Wollam A."/>
            <person name="Pepin K.H."/>
            <person name="Johnson M."/>
            <person name="Bhonagiri V."/>
            <person name="Nash W.E."/>
            <person name="Warren W."/>
            <person name="Chinwalla A."/>
            <person name="Mardis E.R."/>
            <person name="Wilson R.K."/>
        </authorList>
    </citation>
    <scope>NUCLEOTIDE SEQUENCE [LARGE SCALE GENOMIC DNA]</scope>
    <source>
        <strain evidence="1 2">DSM 13479</strain>
    </source>
</reference>
<dbReference type="EMBL" id="ACIO01000730">
    <property type="protein sequence ID" value="EFC95543.1"/>
    <property type="molecule type" value="Genomic_DNA"/>
</dbReference>
<dbReference type="AlphaFoldDB" id="D3ARL2"/>
<accession>D3ARL2</accession>
<name>D3ARL2_9FIRM</name>
<organism evidence="1 2">
    <name type="scientific">Hungatella hathewayi DSM 13479</name>
    <dbReference type="NCBI Taxonomy" id="566550"/>
    <lineage>
        <taxon>Bacteria</taxon>
        <taxon>Bacillati</taxon>
        <taxon>Bacillota</taxon>
        <taxon>Clostridia</taxon>
        <taxon>Lachnospirales</taxon>
        <taxon>Lachnospiraceae</taxon>
        <taxon>Hungatella</taxon>
    </lineage>
</organism>
<gene>
    <name evidence="1" type="ORF">CLOSTHATH_06268</name>
</gene>
<evidence type="ECO:0000313" key="2">
    <source>
        <dbReference type="Proteomes" id="UP000004968"/>
    </source>
</evidence>